<dbReference type="InterPro" id="IPR036866">
    <property type="entry name" value="RibonucZ/Hydroxyglut_hydro"/>
</dbReference>
<proteinExistence type="predicted"/>
<dbReference type="InterPro" id="IPR001279">
    <property type="entry name" value="Metallo-B-lactamas"/>
</dbReference>
<dbReference type="PIR" id="E97075">
    <property type="entry name" value="E97075"/>
</dbReference>
<protein>
    <submittedName>
        <fullName evidence="2">Zn-dependent hydrolase, glyoxylase II family</fullName>
    </submittedName>
</protein>
<dbReference type="InterPro" id="IPR050855">
    <property type="entry name" value="NDM-1-like"/>
</dbReference>
<evidence type="ECO:0000313" key="3">
    <source>
        <dbReference type="Proteomes" id="UP000000814"/>
    </source>
</evidence>
<name>Q97J62_CLOAB</name>
<dbReference type="GO" id="GO:0016787">
    <property type="term" value="F:hydrolase activity"/>
    <property type="evidence" value="ECO:0007669"/>
    <property type="project" value="UniProtKB-KW"/>
</dbReference>
<dbReference type="Gene3D" id="3.60.15.10">
    <property type="entry name" value="Ribonuclease Z/Hydroxyacylglutathione hydrolase-like"/>
    <property type="match status" value="1"/>
</dbReference>
<keyword evidence="3" id="KW-1185">Reference proteome</keyword>
<dbReference type="SMART" id="SM00849">
    <property type="entry name" value="Lactamase_B"/>
    <property type="match status" value="1"/>
</dbReference>
<dbReference type="SUPFAM" id="SSF56281">
    <property type="entry name" value="Metallo-hydrolase/oxidoreductase"/>
    <property type="match status" value="1"/>
</dbReference>
<dbReference type="Pfam" id="PF00753">
    <property type="entry name" value="Lactamase_B"/>
    <property type="match status" value="1"/>
</dbReference>
<dbReference type="eggNOG" id="COG0491">
    <property type="taxonomic scope" value="Bacteria"/>
</dbReference>
<reference evidence="2 3" key="1">
    <citation type="journal article" date="2001" name="J. Bacteriol.">
        <title>Genome sequence and comparative analysis of the solvent-producing bacterium Clostridium acetobutylicum.</title>
        <authorList>
            <person name="Nolling J."/>
            <person name="Breton G."/>
            <person name="Omelchenko M.V."/>
            <person name="Makarova K.S."/>
            <person name="Zeng Q."/>
            <person name="Gibson R."/>
            <person name="Lee H.M."/>
            <person name="Dubois J."/>
            <person name="Qiu D."/>
            <person name="Hitti J."/>
            <person name="Wolf Y.I."/>
            <person name="Tatusov R.L."/>
            <person name="Sabathe F."/>
            <person name="Doucette-Stamm L."/>
            <person name="Soucaille P."/>
            <person name="Daly M.J."/>
            <person name="Bennett G.N."/>
            <person name="Koonin E.V."/>
            <person name="Smith D.R."/>
        </authorList>
    </citation>
    <scope>NUCLEOTIDE SEQUENCE [LARGE SCALE GENOMIC DNA]</scope>
    <source>
        <strain evidence="3">ATCC 824 / DSM 792 / JCM 1419 / LMG 5710 / VKM B-1787</strain>
    </source>
</reference>
<dbReference type="HOGENOM" id="CLU_078489_0_0_9"/>
<organism evidence="2 3">
    <name type="scientific">Clostridium acetobutylicum (strain ATCC 824 / DSM 792 / JCM 1419 / IAM 19013 / LMG 5710 / NBRC 13948 / NRRL B-527 / VKM B-1787 / 2291 / W)</name>
    <dbReference type="NCBI Taxonomy" id="272562"/>
    <lineage>
        <taxon>Bacteria</taxon>
        <taxon>Bacillati</taxon>
        <taxon>Bacillota</taxon>
        <taxon>Clostridia</taxon>
        <taxon>Eubacteriales</taxon>
        <taxon>Clostridiaceae</taxon>
        <taxon>Clostridium</taxon>
    </lineage>
</organism>
<gene>
    <name evidence="2" type="ordered locus">CA_C1424</name>
</gene>
<dbReference type="OrthoDB" id="9761531at2"/>
<dbReference type="EMBL" id="AE001437">
    <property type="protein sequence ID" value="AAK79392.1"/>
    <property type="molecule type" value="Genomic_DNA"/>
</dbReference>
<dbReference type="RefSeq" id="WP_010964733.1">
    <property type="nucleotide sequence ID" value="NC_003030.1"/>
</dbReference>
<dbReference type="Proteomes" id="UP000000814">
    <property type="component" value="Chromosome"/>
</dbReference>
<dbReference type="PANTHER" id="PTHR42951">
    <property type="entry name" value="METALLO-BETA-LACTAMASE DOMAIN-CONTAINING"/>
    <property type="match status" value="1"/>
</dbReference>
<feature type="domain" description="Metallo-beta-lactamase" evidence="1">
    <location>
        <begin position="22"/>
        <end position="193"/>
    </location>
</feature>
<dbReference type="KEGG" id="cac:CA_C1424"/>
<dbReference type="GeneID" id="44997930"/>
<sequence length="249" mass="29012">MKLKKLNKSTYIFTYDNIKEYSTNVFLIKKKNRVYVIDTFCGTKSMEPITNEIGDKEICVINTHFHWDHIFGNSAFKDAIIISHKKCRKILEESWDSQLKENERYVLGSAEKCIPNLTFKSEIMFEEDGIEIFYSPGHTEDSISIFDHESRILYVGDNLEKPIVYVENSDIDAYMSTLKKYIEYDADKIFAGHTLNLTTEDILDTINYLEALKRGDKLEFDTEHERKVHSDNVNMVFTKGEITNGKLKD</sequence>
<evidence type="ECO:0000313" key="2">
    <source>
        <dbReference type="EMBL" id="AAK79392.1"/>
    </source>
</evidence>
<accession>Q97J62</accession>
<dbReference type="PATRIC" id="fig|272562.8.peg.1629"/>
<dbReference type="AlphaFoldDB" id="Q97J62"/>
<dbReference type="STRING" id="272562.CA_C1424"/>
<evidence type="ECO:0000259" key="1">
    <source>
        <dbReference type="SMART" id="SM00849"/>
    </source>
</evidence>
<keyword evidence="2" id="KW-0378">Hydrolase</keyword>